<feature type="transmembrane region" description="Helical" evidence="5">
    <location>
        <begin position="364"/>
        <end position="386"/>
    </location>
</feature>
<evidence type="ECO:0000256" key="4">
    <source>
        <dbReference type="ARBA" id="ARBA00023136"/>
    </source>
</evidence>
<feature type="transmembrane region" description="Helical" evidence="5">
    <location>
        <begin position="235"/>
        <end position="257"/>
    </location>
</feature>
<feature type="transmembrane region" description="Helical" evidence="5">
    <location>
        <begin position="311"/>
        <end position="330"/>
    </location>
</feature>
<dbReference type="PANTHER" id="PTHR43471">
    <property type="entry name" value="ABC TRANSPORTER PERMEASE"/>
    <property type="match status" value="1"/>
</dbReference>
<dbReference type="GO" id="GO:0140359">
    <property type="term" value="F:ABC-type transporter activity"/>
    <property type="evidence" value="ECO:0007669"/>
    <property type="project" value="InterPro"/>
</dbReference>
<feature type="transmembrane region" description="Helical" evidence="5">
    <location>
        <begin position="178"/>
        <end position="197"/>
    </location>
</feature>
<feature type="transmembrane region" description="Helical" evidence="5">
    <location>
        <begin position="21"/>
        <end position="40"/>
    </location>
</feature>
<dbReference type="EMBL" id="JAGSOJ010000004">
    <property type="protein sequence ID" value="MCM1991934.1"/>
    <property type="molecule type" value="Genomic_DNA"/>
</dbReference>
<evidence type="ECO:0000256" key="5">
    <source>
        <dbReference type="SAM" id="Phobius"/>
    </source>
</evidence>
<accession>A0A9J6P726</accession>
<evidence type="ECO:0000256" key="2">
    <source>
        <dbReference type="ARBA" id="ARBA00022692"/>
    </source>
</evidence>
<evidence type="ECO:0000256" key="3">
    <source>
        <dbReference type="ARBA" id="ARBA00022989"/>
    </source>
</evidence>
<evidence type="ECO:0000256" key="1">
    <source>
        <dbReference type="ARBA" id="ARBA00004141"/>
    </source>
</evidence>
<reference evidence="7" key="2">
    <citation type="submission" date="2021-04" db="EMBL/GenBank/DDBJ databases">
        <authorList>
            <person name="Dong X."/>
        </authorList>
    </citation>
    <scope>NUCLEOTIDE SEQUENCE</scope>
    <source>
        <strain evidence="7">ZWT</strain>
    </source>
</reference>
<reference evidence="7" key="1">
    <citation type="journal article" date="2021" name="mSystems">
        <title>Bacteria and Archaea Synergistically Convert Glycine Betaine to Biogenic Methane in the Formosa Cold Seep of the South China Sea.</title>
        <authorList>
            <person name="Li L."/>
            <person name="Zhang W."/>
            <person name="Zhang S."/>
            <person name="Song L."/>
            <person name="Sun Q."/>
            <person name="Zhang H."/>
            <person name="Xiang H."/>
            <person name="Dong X."/>
        </authorList>
    </citation>
    <scope>NUCLEOTIDE SEQUENCE</scope>
    <source>
        <strain evidence="7">ZWT</strain>
    </source>
</reference>
<keyword evidence="3 5" id="KW-1133">Transmembrane helix</keyword>
<name>A0A9J6P726_9CLOT</name>
<proteinExistence type="predicted"/>
<dbReference type="Proteomes" id="UP001056429">
    <property type="component" value="Unassembled WGS sequence"/>
</dbReference>
<sequence length="395" mass="43617">MNIILTVFKKEIKDICRDKKTLITSILLPLLILPILYGFMGKGISKDIDEVNEKLKIAIVTTQENSVEVYLKSMDNIEVINSSDIVKDINKGKIDAAVVIPDGIETAIKENKTMDVEILYDTASNKSSMTRSAVYSILSDYSNVIVKDRLQEKNIDMSILTPFQLQTKGIEKDDKDDGVGLMLLSMLLPMLLIMYSATSPLPVAVDLAAGEKERGTLEPLLTTQANRTSLLWGKLFAITTMGIITVIASLTGLLIAIKRNPVLFGGDSGSLGIDTKSLLLIGTITILVTMTFAALELSISIYARSFKEAQTYLTPITLIGMFVGFSSYVINIKTVSNVQFFIPIYNAAICLKEIALGKINYTHYWITIAVMIVAVIVAILFTRTMFNKEKVIFRT</sequence>
<dbReference type="GO" id="GO:0016020">
    <property type="term" value="C:membrane"/>
    <property type="evidence" value="ECO:0007669"/>
    <property type="project" value="UniProtKB-SubCell"/>
</dbReference>
<evidence type="ECO:0000313" key="7">
    <source>
        <dbReference type="EMBL" id="MCM1991934.1"/>
    </source>
</evidence>
<comment type="subcellular location">
    <subcellularLocation>
        <location evidence="1">Membrane</location>
        <topology evidence="1">Multi-pass membrane protein</topology>
    </subcellularLocation>
</comment>
<keyword evidence="4 5" id="KW-0472">Membrane</keyword>
<keyword evidence="8" id="KW-1185">Reference proteome</keyword>
<dbReference type="InterPro" id="IPR013525">
    <property type="entry name" value="ABC2_TM"/>
</dbReference>
<comment type="caution">
    <text evidence="7">The sequence shown here is derived from an EMBL/GenBank/DDBJ whole genome shotgun (WGS) entry which is preliminary data.</text>
</comment>
<dbReference type="RefSeq" id="WP_250861068.1">
    <property type="nucleotide sequence ID" value="NZ_JAGSOJ010000004.1"/>
</dbReference>
<gene>
    <name evidence="7" type="ORF">KDK92_19510</name>
</gene>
<keyword evidence="2 5" id="KW-0812">Transmembrane</keyword>
<organism evidence="7 8">
    <name type="scientific">Oceanirhabdus seepicola</name>
    <dbReference type="NCBI Taxonomy" id="2828781"/>
    <lineage>
        <taxon>Bacteria</taxon>
        <taxon>Bacillati</taxon>
        <taxon>Bacillota</taxon>
        <taxon>Clostridia</taxon>
        <taxon>Eubacteriales</taxon>
        <taxon>Clostridiaceae</taxon>
        <taxon>Oceanirhabdus</taxon>
    </lineage>
</organism>
<dbReference type="AlphaFoldDB" id="A0A9J6P726"/>
<feature type="transmembrane region" description="Helical" evidence="5">
    <location>
        <begin position="277"/>
        <end position="299"/>
    </location>
</feature>
<evidence type="ECO:0000313" key="8">
    <source>
        <dbReference type="Proteomes" id="UP001056429"/>
    </source>
</evidence>
<evidence type="ECO:0000259" key="6">
    <source>
        <dbReference type="Pfam" id="PF12698"/>
    </source>
</evidence>
<dbReference type="PANTHER" id="PTHR43471:SF3">
    <property type="entry name" value="ABC TRANSPORTER PERMEASE PROTEIN NATB"/>
    <property type="match status" value="1"/>
</dbReference>
<dbReference type="Gene3D" id="3.40.1710.10">
    <property type="entry name" value="abc type-2 transporter like domain"/>
    <property type="match status" value="1"/>
</dbReference>
<feature type="domain" description="ABC-2 type transporter transmembrane" evidence="6">
    <location>
        <begin position="19"/>
        <end position="381"/>
    </location>
</feature>
<dbReference type="Pfam" id="PF12698">
    <property type="entry name" value="ABC2_membrane_3"/>
    <property type="match status" value="1"/>
</dbReference>
<protein>
    <submittedName>
        <fullName evidence="7">ABC transporter permease</fullName>
    </submittedName>
</protein>